<dbReference type="InterPro" id="IPR037068">
    <property type="entry name" value="DNA_primase_core_N_sf"/>
</dbReference>
<dbReference type="AlphaFoldDB" id="A0A7X6DMX8"/>
<evidence type="ECO:0000256" key="7">
    <source>
        <dbReference type="ARBA" id="ARBA00022771"/>
    </source>
</evidence>
<dbReference type="Gene3D" id="3.40.1360.10">
    <property type="match status" value="1"/>
</dbReference>
<dbReference type="SUPFAM" id="SSF56731">
    <property type="entry name" value="DNA primase core"/>
    <property type="match status" value="1"/>
</dbReference>
<dbReference type="Proteomes" id="UP000534783">
    <property type="component" value="Unassembled WGS sequence"/>
</dbReference>
<dbReference type="Pfam" id="PF01807">
    <property type="entry name" value="Zn_ribbon_DnaG"/>
    <property type="match status" value="1"/>
</dbReference>
<dbReference type="Pfam" id="PF13155">
    <property type="entry name" value="Toprim_2"/>
    <property type="match status" value="1"/>
</dbReference>
<evidence type="ECO:0000256" key="2">
    <source>
        <dbReference type="ARBA" id="ARBA00022515"/>
    </source>
</evidence>
<keyword evidence="9" id="KW-0804">Transcription</keyword>
<dbReference type="Gene3D" id="3.90.980.10">
    <property type="entry name" value="DNA primase, catalytic core, N-terminal domain"/>
    <property type="match status" value="1"/>
</dbReference>
<dbReference type="SMART" id="SM00493">
    <property type="entry name" value="TOPRIM"/>
    <property type="match status" value="1"/>
</dbReference>
<keyword evidence="4" id="KW-0548">Nucleotidyltransferase</keyword>
<protein>
    <submittedName>
        <fullName evidence="12">Toprim domain-containing protein</fullName>
    </submittedName>
</protein>
<evidence type="ECO:0000256" key="6">
    <source>
        <dbReference type="ARBA" id="ARBA00022723"/>
    </source>
</evidence>
<feature type="domain" description="Toprim" evidence="11">
    <location>
        <begin position="245"/>
        <end position="327"/>
    </location>
</feature>
<sequence>MGHDFQEVKQRLDIVVVIEKYTGLTARRSGNNYLLSECPFCHGHGCFSIKQEEQFFKCFQCPGDKTGGDVFTFLSKLKGVDQRSALEELAREAGYALRSQSTRPDVKEAIMRWAKEAWEAPGAKEVWEYLVKERKLSEEILRSHDIGFLHDRSKMTADLKKQGYHYEEIRASGILTKGYFDFYRILFGWRGATGSLSGFMAGATRRQLSELNESGRDPQPKYKMAWGFQADSPYHLYDAKRRTDRAVIIVEGVIDCLQMLTIGISNTVALGGTAFKEGYGTALDSTRFERIILMLDSDRAGREATARIIRHLLNGHPKFNLYVAEIAATDPNDKKSLIKDPDELIVKLGPQITRTILNDPIKAGPWLAISMRAELDLTNALQRDEALHRMACLWDRFSDEVEKKEIIRYLSESCRLPQEDIRKTIEKYAQRKKENADRSVPSTEQSKEEDPRKTSAKMEQLEEKNKTLKEKNQNLAAQNKALLRAYAHCVTRIRELSRSGLLWHVNRLTEGHSAVLKQIRKDPKRSLLLLEKINETFDRSSIQDVGRIKAEIDQLCREQVNEDGEDNES</sequence>
<feature type="region of interest" description="Disordered" evidence="10">
    <location>
        <begin position="429"/>
        <end position="462"/>
    </location>
</feature>
<keyword evidence="1" id="KW-0240">DNA-directed RNA polymerase</keyword>
<evidence type="ECO:0000256" key="5">
    <source>
        <dbReference type="ARBA" id="ARBA00022705"/>
    </source>
</evidence>
<keyword evidence="5" id="KW-0235">DNA replication</keyword>
<dbReference type="PANTHER" id="PTHR30313:SF2">
    <property type="entry name" value="DNA PRIMASE"/>
    <property type="match status" value="1"/>
</dbReference>
<dbReference type="PROSITE" id="PS50880">
    <property type="entry name" value="TOPRIM"/>
    <property type="match status" value="1"/>
</dbReference>
<evidence type="ECO:0000256" key="9">
    <source>
        <dbReference type="ARBA" id="ARBA00023163"/>
    </source>
</evidence>
<dbReference type="InterPro" id="IPR050219">
    <property type="entry name" value="DnaG_primase"/>
</dbReference>
<dbReference type="SUPFAM" id="SSF57783">
    <property type="entry name" value="Zinc beta-ribbon"/>
    <property type="match status" value="1"/>
</dbReference>
<dbReference type="RefSeq" id="WP_168058444.1">
    <property type="nucleotide sequence ID" value="NZ_VTOW01000001.1"/>
</dbReference>
<evidence type="ECO:0000256" key="10">
    <source>
        <dbReference type="SAM" id="MobiDB-lite"/>
    </source>
</evidence>
<keyword evidence="7" id="KW-0863">Zinc-finger</keyword>
<keyword evidence="8" id="KW-0862">Zinc</keyword>
<dbReference type="GO" id="GO:0008270">
    <property type="term" value="F:zinc ion binding"/>
    <property type="evidence" value="ECO:0007669"/>
    <property type="project" value="UniProtKB-KW"/>
</dbReference>
<evidence type="ECO:0000256" key="3">
    <source>
        <dbReference type="ARBA" id="ARBA00022679"/>
    </source>
</evidence>
<evidence type="ECO:0000256" key="1">
    <source>
        <dbReference type="ARBA" id="ARBA00022478"/>
    </source>
</evidence>
<proteinExistence type="predicted"/>
<gene>
    <name evidence="12" type="ORF">MNODULE_05420</name>
</gene>
<dbReference type="InterPro" id="IPR002694">
    <property type="entry name" value="Znf_CHC2"/>
</dbReference>
<dbReference type="InterPro" id="IPR036977">
    <property type="entry name" value="DNA_primase_Znf_CHC2"/>
</dbReference>
<keyword evidence="2" id="KW-0639">Primosome</keyword>
<dbReference type="EMBL" id="VTOW01000001">
    <property type="protein sequence ID" value="NKE70182.1"/>
    <property type="molecule type" value="Genomic_DNA"/>
</dbReference>
<evidence type="ECO:0000313" key="12">
    <source>
        <dbReference type="EMBL" id="NKE70182.1"/>
    </source>
</evidence>
<dbReference type="Gene3D" id="3.90.580.10">
    <property type="entry name" value="Zinc finger, CHC2-type domain"/>
    <property type="match status" value="1"/>
</dbReference>
<dbReference type="GO" id="GO:0006269">
    <property type="term" value="P:DNA replication, synthesis of primer"/>
    <property type="evidence" value="ECO:0007669"/>
    <property type="project" value="UniProtKB-KW"/>
</dbReference>
<evidence type="ECO:0000313" key="13">
    <source>
        <dbReference type="Proteomes" id="UP000534783"/>
    </source>
</evidence>
<dbReference type="GO" id="GO:0003899">
    <property type="term" value="F:DNA-directed RNA polymerase activity"/>
    <property type="evidence" value="ECO:0007669"/>
    <property type="project" value="InterPro"/>
</dbReference>
<dbReference type="GO" id="GO:1990077">
    <property type="term" value="C:primosome complex"/>
    <property type="evidence" value="ECO:0007669"/>
    <property type="project" value="UniProtKB-KW"/>
</dbReference>
<dbReference type="CDD" id="cd03364">
    <property type="entry name" value="TOPRIM_DnaG_primases"/>
    <property type="match status" value="1"/>
</dbReference>
<reference evidence="12 13" key="1">
    <citation type="journal article" date="2020" name="Nature">
        <title>Bacterial chemolithoautotrophy via manganese oxidation.</title>
        <authorList>
            <person name="Yu H."/>
            <person name="Leadbetter J.R."/>
        </authorList>
    </citation>
    <scope>NUCLEOTIDE SEQUENCE [LARGE SCALE GENOMIC DNA]</scope>
    <source>
        <strain evidence="12 13">Mn-1</strain>
    </source>
</reference>
<keyword evidence="3" id="KW-0808">Transferase</keyword>
<dbReference type="PANTHER" id="PTHR30313">
    <property type="entry name" value="DNA PRIMASE"/>
    <property type="match status" value="1"/>
</dbReference>
<name>A0A7X6DMX8_9BACT</name>
<dbReference type="GO" id="GO:0005737">
    <property type="term" value="C:cytoplasm"/>
    <property type="evidence" value="ECO:0007669"/>
    <property type="project" value="TreeGrafter"/>
</dbReference>
<keyword evidence="13" id="KW-1185">Reference proteome</keyword>
<dbReference type="InterPro" id="IPR006171">
    <property type="entry name" value="TOPRIM_dom"/>
</dbReference>
<dbReference type="GO" id="GO:0000428">
    <property type="term" value="C:DNA-directed RNA polymerase complex"/>
    <property type="evidence" value="ECO:0007669"/>
    <property type="project" value="UniProtKB-KW"/>
</dbReference>
<evidence type="ECO:0000256" key="4">
    <source>
        <dbReference type="ARBA" id="ARBA00022695"/>
    </source>
</evidence>
<comment type="caution">
    <text evidence="12">The sequence shown here is derived from an EMBL/GenBank/DDBJ whole genome shotgun (WGS) entry which is preliminary data.</text>
</comment>
<evidence type="ECO:0000259" key="11">
    <source>
        <dbReference type="PROSITE" id="PS50880"/>
    </source>
</evidence>
<evidence type="ECO:0000256" key="8">
    <source>
        <dbReference type="ARBA" id="ARBA00022833"/>
    </source>
</evidence>
<organism evidence="12 13">
    <name type="scientific">Candidatus Manganitrophus noduliformans</name>
    <dbReference type="NCBI Taxonomy" id="2606439"/>
    <lineage>
        <taxon>Bacteria</taxon>
        <taxon>Pseudomonadati</taxon>
        <taxon>Nitrospirota</taxon>
        <taxon>Nitrospiria</taxon>
        <taxon>Candidatus Troglogloeales</taxon>
        <taxon>Candidatus Manganitrophaceae</taxon>
        <taxon>Candidatus Manganitrophus</taxon>
    </lineage>
</organism>
<dbReference type="InterPro" id="IPR034151">
    <property type="entry name" value="TOPRIM_DnaG_bac"/>
</dbReference>
<dbReference type="SMART" id="SM00400">
    <property type="entry name" value="ZnF_CHCC"/>
    <property type="match status" value="1"/>
</dbReference>
<keyword evidence="6" id="KW-0479">Metal-binding</keyword>
<accession>A0A7X6DMX8</accession>
<dbReference type="GO" id="GO:0003677">
    <property type="term" value="F:DNA binding"/>
    <property type="evidence" value="ECO:0007669"/>
    <property type="project" value="InterPro"/>
</dbReference>